<reference evidence="1" key="1">
    <citation type="submission" date="2014-09" db="EMBL/GenBank/DDBJ databases">
        <authorList>
            <person name="Magalhaes I.L.F."/>
            <person name="Oliveira U."/>
            <person name="Santos F.R."/>
            <person name="Vidigal T.H.D.A."/>
            <person name="Brescovit A.D."/>
            <person name="Santos A.J."/>
        </authorList>
    </citation>
    <scope>NUCLEOTIDE SEQUENCE</scope>
    <source>
        <tissue evidence="1">Shoot tissue taken approximately 20 cm above the soil surface</tissue>
    </source>
</reference>
<organism evidence="1">
    <name type="scientific">Arundo donax</name>
    <name type="common">Giant reed</name>
    <name type="synonym">Donax arundinaceus</name>
    <dbReference type="NCBI Taxonomy" id="35708"/>
    <lineage>
        <taxon>Eukaryota</taxon>
        <taxon>Viridiplantae</taxon>
        <taxon>Streptophyta</taxon>
        <taxon>Embryophyta</taxon>
        <taxon>Tracheophyta</taxon>
        <taxon>Spermatophyta</taxon>
        <taxon>Magnoliopsida</taxon>
        <taxon>Liliopsida</taxon>
        <taxon>Poales</taxon>
        <taxon>Poaceae</taxon>
        <taxon>PACMAD clade</taxon>
        <taxon>Arundinoideae</taxon>
        <taxon>Arundineae</taxon>
        <taxon>Arundo</taxon>
    </lineage>
</organism>
<reference evidence="1" key="2">
    <citation type="journal article" date="2015" name="Data Brief">
        <title>Shoot transcriptome of the giant reed, Arundo donax.</title>
        <authorList>
            <person name="Barrero R.A."/>
            <person name="Guerrero F.D."/>
            <person name="Moolhuijzen P."/>
            <person name="Goolsby J.A."/>
            <person name="Tidwell J."/>
            <person name="Bellgard S.E."/>
            <person name="Bellgard M.I."/>
        </authorList>
    </citation>
    <scope>NUCLEOTIDE SEQUENCE</scope>
    <source>
        <tissue evidence="1">Shoot tissue taken approximately 20 cm above the soil surface</tissue>
    </source>
</reference>
<proteinExistence type="predicted"/>
<evidence type="ECO:0000313" key="1">
    <source>
        <dbReference type="EMBL" id="JAE20182.1"/>
    </source>
</evidence>
<protein>
    <submittedName>
        <fullName evidence="1">Uncharacterized protein</fullName>
    </submittedName>
</protein>
<sequence>MPKHLPHDASPKSANP</sequence>
<dbReference type="AlphaFoldDB" id="A0A0A9G6S8"/>
<accession>A0A0A9G6S8</accession>
<dbReference type="EMBL" id="GBRH01177714">
    <property type="protein sequence ID" value="JAE20182.1"/>
    <property type="molecule type" value="Transcribed_RNA"/>
</dbReference>
<name>A0A0A9G6S8_ARUDO</name>